<gene>
    <name evidence="2" type="ORF">QSG27_20010</name>
</gene>
<organism evidence="2 3">
    <name type="scientific">Azospirillum isscasi</name>
    <dbReference type="NCBI Taxonomy" id="3053926"/>
    <lineage>
        <taxon>Bacteria</taxon>
        <taxon>Pseudomonadati</taxon>
        <taxon>Pseudomonadota</taxon>
        <taxon>Alphaproteobacteria</taxon>
        <taxon>Rhodospirillales</taxon>
        <taxon>Azospirillaceae</taxon>
        <taxon>Azospirillum</taxon>
    </lineage>
</organism>
<dbReference type="EMBL" id="JAUJFI010000115">
    <property type="protein sequence ID" value="MDQ2104996.1"/>
    <property type="molecule type" value="Genomic_DNA"/>
</dbReference>
<feature type="chain" id="PRO_5047060310" evidence="1">
    <location>
        <begin position="38"/>
        <end position="120"/>
    </location>
</feature>
<keyword evidence="1" id="KW-0732">Signal</keyword>
<sequence length="120" mass="13100">MSALIPTCFRRFLSRRMTALGIVGALALAVLPSAADAHGPRDRGHWYGGPSVIVPPPGSRVIVVPGYRPPPPVVIAPPPYWGPPPRHHHRHRSWGNDWGPRPYSGPSVQFYGGWSSGRGW</sequence>
<evidence type="ECO:0000256" key="1">
    <source>
        <dbReference type="SAM" id="SignalP"/>
    </source>
</evidence>
<keyword evidence="3" id="KW-1185">Reference proteome</keyword>
<protein>
    <submittedName>
        <fullName evidence="2">Uncharacterized protein</fullName>
    </submittedName>
</protein>
<evidence type="ECO:0000313" key="2">
    <source>
        <dbReference type="EMBL" id="MDQ2104996.1"/>
    </source>
</evidence>
<comment type="caution">
    <text evidence="2">The sequence shown here is derived from an EMBL/GenBank/DDBJ whole genome shotgun (WGS) entry which is preliminary data.</text>
</comment>
<evidence type="ECO:0000313" key="3">
    <source>
        <dbReference type="Proteomes" id="UP001227317"/>
    </source>
</evidence>
<proteinExistence type="predicted"/>
<dbReference type="Proteomes" id="UP001227317">
    <property type="component" value="Unassembled WGS sequence"/>
</dbReference>
<accession>A0ABU0WLE5</accession>
<name>A0ABU0WLE5_9PROT</name>
<dbReference type="RefSeq" id="WP_306709226.1">
    <property type="nucleotide sequence ID" value="NZ_JAUJFI010000115.1"/>
</dbReference>
<feature type="signal peptide" evidence="1">
    <location>
        <begin position="1"/>
        <end position="37"/>
    </location>
</feature>
<reference evidence="2 3" key="1">
    <citation type="submission" date="2023-06" db="EMBL/GenBank/DDBJ databases">
        <title>Azospirillum isscasensis sp.nov, a bacterium isolated from rhizosphere soil of rice.</title>
        <authorList>
            <person name="Wang H."/>
        </authorList>
    </citation>
    <scope>NUCLEOTIDE SEQUENCE [LARGE SCALE GENOMIC DNA]</scope>
    <source>
        <strain evidence="2 3">C340-1</strain>
    </source>
</reference>